<dbReference type="PANTHER" id="PTHR30514:SF1">
    <property type="entry name" value="HTH-TYPE TRANSCRIPTIONAL REGULATOR HEXR-RELATED"/>
    <property type="match status" value="1"/>
</dbReference>
<proteinExistence type="predicted"/>
<sequence length="298" mass="32914">MNEIENNHNALAIGARIRISLSSLSNTERRIIEWMMTKGNIQSKTSIKEVAQKLNVSEPLLVKVAKKVGYSGFRELRSALISYFDVLPFDKEQEISENDNIHDLVDKVFNSSVQALKEAQSIVDHNIIVQAADWVMNAQHVVIFGVGGSATVGEDFEHKLLRIGLHSHTYSDYHLMMMVASQLTEHDVIIAISQSGNTTEVCNAAQIAKNQGAKIICITNNHQAELAEISHLSIFSPARNGPILGQNAVARIIQLTLLDVLFIAMITKDYGGTKIKLERSIDAVRPLHGKSHKSEGIT</sequence>
<dbReference type="RefSeq" id="WP_345491415.1">
    <property type="nucleotide sequence ID" value="NZ_BAABHY010000005.1"/>
</dbReference>
<keyword evidence="2 6" id="KW-0238">DNA-binding</keyword>
<evidence type="ECO:0000259" key="4">
    <source>
        <dbReference type="PROSITE" id="PS51071"/>
    </source>
</evidence>
<dbReference type="InterPro" id="IPR046348">
    <property type="entry name" value="SIS_dom_sf"/>
</dbReference>
<gene>
    <name evidence="6" type="primary">alsR</name>
    <name evidence="6" type="ORF">GCM10023211_18270</name>
</gene>
<keyword evidence="3" id="KW-0804">Transcription</keyword>
<dbReference type="PROSITE" id="PS51071">
    <property type="entry name" value="HTH_RPIR"/>
    <property type="match status" value="1"/>
</dbReference>
<name>A0ABP9NAX8_9GAMM</name>
<evidence type="ECO:0000256" key="3">
    <source>
        <dbReference type="ARBA" id="ARBA00023163"/>
    </source>
</evidence>
<dbReference type="SUPFAM" id="SSF53697">
    <property type="entry name" value="SIS domain"/>
    <property type="match status" value="1"/>
</dbReference>
<feature type="domain" description="SIS" evidence="5">
    <location>
        <begin position="131"/>
        <end position="271"/>
    </location>
</feature>
<reference evidence="7" key="1">
    <citation type="journal article" date="2019" name="Int. J. Syst. Evol. Microbiol.">
        <title>The Global Catalogue of Microorganisms (GCM) 10K type strain sequencing project: providing services to taxonomists for standard genome sequencing and annotation.</title>
        <authorList>
            <consortium name="The Broad Institute Genomics Platform"/>
            <consortium name="The Broad Institute Genome Sequencing Center for Infectious Disease"/>
            <person name="Wu L."/>
            <person name="Ma J."/>
        </authorList>
    </citation>
    <scope>NUCLEOTIDE SEQUENCE [LARGE SCALE GENOMIC DNA]</scope>
    <source>
        <strain evidence="7">JCM 18050</strain>
    </source>
</reference>
<dbReference type="GO" id="GO:0003677">
    <property type="term" value="F:DNA binding"/>
    <property type="evidence" value="ECO:0007669"/>
    <property type="project" value="UniProtKB-KW"/>
</dbReference>
<dbReference type="SUPFAM" id="SSF46689">
    <property type="entry name" value="Homeodomain-like"/>
    <property type="match status" value="1"/>
</dbReference>
<dbReference type="Gene3D" id="3.40.50.10490">
    <property type="entry name" value="Glucose-6-phosphate isomerase like protein, domain 1"/>
    <property type="match status" value="1"/>
</dbReference>
<dbReference type="InterPro" id="IPR000281">
    <property type="entry name" value="HTH_RpiR"/>
</dbReference>
<dbReference type="InterPro" id="IPR036388">
    <property type="entry name" value="WH-like_DNA-bd_sf"/>
</dbReference>
<dbReference type="Pfam" id="PF01380">
    <property type="entry name" value="SIS"/>
    <property type="match status" value="1"/>
</dbReference>
<dbReference type="EMBL" id="BAABHY010000005">
    <property type="protein sequence ID" value="GAA5112104.1"/>
    <property type="molecule type" value="Genomic_DNA"/>
</dbReference>
<dbReference type="Gene3D" id="1.10.10.10">
    <property type="entry name" value="Winged helix-like DNA-binding domain superfamily/Winged helix DNA-binding domain"/>
    <property type="match status" value="1"/>
</dbReference>
<dbReference type="Pfam" id="PF01418">
    <property type="entry name" value="HTH_6"/>
    <property type="match status" value="1"/>
</dbReference>
<comment type="caution">
    <text evidence="6">The sequence shown here is derived from an EMBL/GenBank/DDBJ whole genome shotgun (WGS) entry which is preliminary data.</text>
</comment>
<dbReference type="InterPro" id="IPR035472">
    <property type="entry name" value="RpiR-like_SIS"/>
</dbReference>
<dbReference type="InterPro" id="IPR001347">
    <property type="entry name" value="SIS_dom"/>
</dbReference>
<feature type="domain" description="HTH rpiR-type" evidence="4">
    <location>
        <begin position="11"/>
        <end position="87"/>
    </location>
</feature>
<dbReference type="PANTHER" id="PTHR30514">
    <property type="entry name" value="GLUCOKINASE"/>
    <property type="match status" value="1"/>
</dbReference>
<dbReference type="PROSITE" id="PS51464">
    <property type="entry name" value="SIS"/>
    <property type="match status" value="1"/>
</dbReference>
<evidence type="ECO:0000313" key="7">
    <source>
        <dbReference type="Proteomes" id="UP001500171"/>
    </source>
</evidence>
<dbReference type="CDD" id="cd05013">
    <property type="entry name" value="SIS_RpiR"/>
    <property type="match status" value="1"/>
</dbReference>
<evidence type="ECO:0000256" key="1">
    <source>
        <dbReference type="ARBA" id="ARBA00023015"/>
    </source>
</evidence>
<dbReference type="InterPro" id="IPR047640">
    <property type="entry name" value="RpiR-like"/>
</dbReference>
<evidence type="ECO:0000256" key="2">
    <source>
        <dbReference type="ARBA" id="ARBA00023125"/>
    </source>
</evidence>
<organism evidence="6 7">
    <name type="scientific">Orbus sasakiae</name>
    <dbReference type="NCBI Taxonomy" id="1078475"/>
    <lineage>
        <taxon>Bacteria</taxon>
        <taxon>Pseudomonadati</taxon>
        <taxon>Pseudomonadota</taxon>
        <taxon>Gammaproteobacteria</taxon>
        <taxon>Orbales</taxon>
        <taxon>Orbaceae</taxon>
        <taxon>Orbus</taxon>
    </lineage>
</organism>
<evidence type="ECO:0000313" key="6">
    <source>
        <dbReference type="EMBL" id="GAA5112104.1"/>
    </source>
</evidence>
<protein>
    <submittedName>
        <fullName evidence="6">Als operon DNA-binding transcriptional repressor AlsR</fullName>
    </submittedName>
</protein>
<evidence type="ECO:0000259" key="5">
    <source>
        <dbReference type="PROSITE" id="PS51464"/>
    </source>
</evidence>
<dbReference type="InterPro" id="IPR009057">
    <property type="entry name" value="Homeodomain-like_sf"/>
</dbReference>
<accession>A0ABP9NAX8</accession>
<keyword evidence="1" id="KW-0805">Transcription regulation</keyword>
<dbReference type="Proteomes" id="UP001500171">
    <property type="component" value="Unassembled WGS sequence"/>
</dbReference>
<keyword evidence="7" id="KW-1185">Reference proteome</keyword>